<dbReference type="GO" id="GO:0003677">
    <property type="term" value="F:DNA binding"/>
    <property type="evidence" value="ECO:0007669"/>
    <property type="project" value="UniProtKB-KW"/>
</dbReference>
<dbReference type="InterPro" id="IPR013324">
    <property type="entry name" value="RNA_pol_sigma_r3/r4-like"/>
</dbReference>
<dbReference type="Pfam" id="PF04542">
    <property type="entry name" value="Sigma70_r2"/>
    <property type="match status" value="1"/>
</dbReference>
<dbReference type="InterPro" id="IPR013325">
    <property type="entry name" value="RNA_pol_sigma_r2"/>
</dbReference>
<comment type="caution">
    <text evidence="9">The sequence shown here is derived from an EMBL/GenBank/DDBJ whole genome shotgun (WGS) entry which is preliminary data.</text>
</comment>
<dbReference type="SUPFAM" id="SSF88946">
    <property type="entry name" value="Sigma2 domain of RNA polymerase sigma factors"/>
    <property type="match status" value="1"/>
</dbReference>
<dbReference type="InterPro" id="IPR014284">
    <property type="entry name" value="RNA_pol_sigma-70_dom"/>
</dbReference>
<dbReference type="EMBL" id="ABCS01000102">
    <property type="protein sequence ID" value="EDM75129.1"/>
    <property type="molecule type" value="Genomic_DNA"/>
</dbReference>
<reference evidence="9 10" key="1">
    <citation type="submission" date="2007-06" db="EMBL/GenBank/DDBJ databases">
        <authorList>
            <person name="Shimkets L."/>
            <person name="Ferriera S."/>
            <person name="Johnson J."/>
            <person name="Kravitz S."/>
            <person name="Beeson K."/>
            <person name="Sutton G."/>
            <person name="Rogers Y.-H."/>
            <person name="Friedman R."/>
            <person name="Frazier M."/>
            <person name="Venter J.C."/>
        </authorList>
    </citation>
    <scope>NUCLEOTIDE SEQUENCE [LARGE SCALE GENOMIC DNA]</scope>
    <source>
        <strain evidence="9 10">SIR-1</strain>
    </source>
</reference>
<dbReference type="Gene3D" id="1.10.1740.10">
    <property type="match status" value="1"/>
</dbReference>
<evidence type="ECO:0000256" key="3">
    <source>
        <dbReference type="ARBA" id="ARBA00023082"/>
    </source>
</evidence>
<name>A6GG60_9BACT</name>
<proteinExistence type="inferred from homology"/>
<dbReference type="NCBIfam" id="TIGR02937">
    <property type="entry name" value="sigma70-ECF"/>
    <property type="match status" value="1"/>
</dbReference>
<evidence type="ECO:0000256" key="5">
    <source>
        <dbReference type="ARBA" id="ARBA00023163"/>
    </source>
</evidence>
<dbReference type="Gene3D" id="1.10.10.10">
    <property type="entry name" value="Winged helix-like DNA-binding domain superfamily/Winged helix DNA-binding domain"/>
    <property type="match status" value="1"/>
</dbReference>
<protein>
    <submittedName>
        <fullName evidence="9">RNA polymerase sigma factor (Sigma24)</fullName>
    </submittedName>
</protein>
<keyword evidence="2" id="KW-0805">Transcription regulation</keyword>
<dbReference type="PANTHER" id="PTHR43133:SF8">
    <property type="entry name" value="RNA POLYMERASE SIGMA FACTOR HI_1459-RELATED"/>
    <property type="match status" value="1"/>
</dbReference>
<keyword evidence="5" id="KW-0804">Transcription</keyword>
<dbReference type="SUPFAM" id="SSF88659">
    <property type="entry name" value="Sigma3 and sigma4 domains of RNA polymerase sigma factors"/>
    <property type="match status" value="1"/>
</dbReference>
<keyword evidence="6" id="KW-0175">Coiled coil</keyword>
<keyword evidence="10" id="KW-1185">Reference proteome</keyword>
<dbReference type="InterPro" id="IPR039425">
    <property type="entry name" value="RNA_pol_sigma-70-like"/>
</dbReference>
<dbReference type="Proteomes" id="UP000005801">
    <property type="component" value="Unassembled WGS sequence"/>
</dbReference>
<dbReference type="AlphaFoldDB" id="A6GG60"/>
<keyword evidence="4" id="KW-0238">DNA-binding</keyword>
<dbReference type="eggNOG" id="COG1595">
    <property type="taxonomic scope" value="Bacteria"/>
</dbReference>
<evidence type="ECO:0000256" key="6">
    <source>
        <dbReference type="SAM" id="Coils"/>
    </source>
</evidence>
<evidence type="ECO:0000256" key="2">
    <source>
        <dbReference type="ARBA" id="ARBA00023015"/>
    </source>
</evidence>
<dbReference type="PANTHER" id="PTHR43133">
    <property type="entry name" value="RNA POLYMERASE ECF-TYPE SIGMA FACTO"/>
    <property type="match status" value="1"/>
</dbReference>
<gene>
    <name evidence="9" type="ORF">PPSIR1_30908</name>
</gene>
<dbReference type="STRING" id="391625.PPSIR1_30908"/>
<dbReference type="OrthoDB" id="5509547at2"/>
<organism evidence="9 10">
    <name type="scientific">Plesiocystis pacifica SIR-1</name>
    <dbReference type="NCBI Taxonomy" id="391625"/>
    <lineage>
        <taxon>Bacteria</taxon>
        <taxon>Pseudomonadati</taxon>
        <taxon>Myxococcota</taxon>
        <taxon>Polyangia</taxon>
        <taxon>Nannocystales</taxon>
        <taxon>Nannocystaceae</taxon>
        <taxon>Plesiocystis</taxon>
    </lineage>
</organism>
<dbReference type="GO" id="GO:0006352">
    <property type="term" value="P:DNA-templated transcription initiation"/>
    <property type="evidence" value="ECO:0007669"/>
    <property type="project" value="InterPro"/>
</dbReference>
<evidence type="ECO:0000313" key="10">
    <source>
        <dbReference type="Proteomes" id="UP000005801"/>
    </source>
</evidence>
<keyword evidence="3" id="KW-0731">Sigma factor</keyword>
<feature type="domain" description="RNA polymerase sigma-70 region 4" evidence="8">
    <location>
        <begin position="129"/>
        <end position="177"/>
    </location>
</feature>
<feature type="domain" description="RNA polymerase sigma-70 region 2" evidence="7">
    <location>
        <begin position="24"/>
        <end position="90"/>
    </location>
</feature>
<evidence type="ECO:0000259" key="7">
    <source>
        <dbReference type="Pfam" id="PF04542"/>
    </source>
</evidence>
<comment type="similarity">
    <text evidence="1">Belongs to the sigma-70 factor family. ECF subfamily.</text>
</comment>
<evidence type="ECO:0000313" key="9">
    <source>
        <dbReference type="EMBL" id="EDM75129.1"/>
    </source>
</evidence>
<dbReference type="RefSeq" id="WP_006975700.1">
    <property type="nucleotide sequence ID" value="NZ_ABCS01000102.1"/>
</dbReference>
<feature type="coiled-coil region" evidence="6">
    <location>
        <begin position="173"/>
        <end position="207"/>
    </location>
</feature>
<dbReference type="InterPro" id="IPR036388">
    <property type="entry name" value="WH-like_DNA-bd_sf"/>
</dbReference>
<accession>A6GG60</accession>
<sequence>MTQVDERALLEAWKQGDKRAGGQLIDRYFQPLYRFFINKVRRGEEAEELVQRTLSGAVESRDRFRGDASVRTWMFAIARNILRQWIEVQARKRGREADLGSGSLSVADLGMGPSAAFAKRQEQRLMLEALRRLPLEHQVVLELAYWERFTAKQIGAVIDATEANTRNLLRKAKAGLRANLDLLARTKEELESTVAGLEDWAEQLREAWA</sequence>
<evidence type="ECO:0000256" key="1">
    <source>
        <dbReference type="ARBA" id="ARBA00010641"/>
    </source>
</evidence>
<dbReference type="InterPro" id="IPR007627">
    <property type="entry name" value="RNA_pol_sigma70_r2"/>
</dbReference>
<dbReference type="GO" id="GO:0016987">
    <property type="term" value="F:sigma factor activity"/>
    <property type="evidence" value="ECO:0007669"/>
    <property type="project" value="UniProtKB-KW"/>
</dbReference>
<dbReference type="InterPro" id="IPR007630">
    <property type="entry name" value="RNA_pol_sigma70_r4"/>
</dbReference>
<evidence type="ECO:0000256" key="4">
    <source>
        <dbReference type="ARBA" id="ARBA00023125"/>
    </source>
</evidence>
<evidence type="ECO:0000259" key="8">
    <source>
        <dbReference type="Pfam" id="PF04545"/>
    </source>
</evidence>
<dbReference type="Pfam" id="PF04545">
    <property type="entry name" value="Sigma70_r4"/>
    <property type="match status" value="1"/>
</dbReference>